<keyword evidence="1" id="KW-0472">Membrane</keyword>
<keyword evidence="1" id="KW-1133">Transmembrane helix</keyword>
<keyword evidence="1" id="KW-0812">Transmembrane</keyword>
<evidence type="ECO:0000313" key="2">
    <source>
        <dbReference type="EMBL" id="DAD82205.1"/>
    </source>
</evidence>
<organism evidence="2">
    <name type="scientific">Siphoviridae sp. ctwQg18</name>
    <dbReference type="NCBI Taxonomy" id="2826516"/>
    <lineage>
        <taxon>Viruses</taxon>
        <taxon>Duplodnaviria</taxon>
        <taxon>Heunggongvirae</taxon>
        <taxon>Uroviricota</taxon>
        <taxon>Caudoviricetes</taxon>
    </lineage>
</organism>
<dbReference type="EMBL" id="BK014913">
    <property type="protein sequence ID" value="DAD82205.1"/>
    <property type="molecule type" value="Genomic_DNA"/>
</dbReference>
<feature type="transmembrane region" description="Helical" evidence="1">
    <location>
        <begin position="68"/>
        <end position="87"/>
    </location>
</feature>
<name>A0A8S5MIN6_9CAUD</name>
<sequence length="103" mass="11117">MTMEFLIVALFAVSLLTNLTVEGIKKLLDKKSVDYSSNVMAAVTAVVISVALSAGYLIYTESMLNAKIGVELIALAYLSFLVATNGYDKVIQAIKQIKQIGNQ</sequence>
<protein>
    <submittedName>
        <fullName evidence="2">Uncharacterized protein</fullName>
    </submittedName>
</protein>
<feature type="transmembrane region" description="Helical" evidence="1">
    <location>
        <begin position="39"/>
        <end position="59"/>
    </location>
</feature>
<proteinExistence type="predicted"/>
<accession>A0A8S5MIN6</accession>
<reference evidence="2" key="1">
    <citation type="journal article" date="2021" name="Proc. Natl. Acad. Sci. U.S.A.">
        <title>A Catalog of Tens of Thousands of Viruses from Human Metagenomes Reveals Hidden Associations with Chronic Diseases.</title>
        <authorList>
            <person name="Tisza M.J."/>
            <person name="Buck C.B."/>
        </authorList>
    </citation>
    <scope>NUCLEOTIDE SEQUENCE</scope>
    <source>
        <strain evidence="2">CtwQg18</strain>
    </source>
</reference>
<dbReference type="EMBL" id="BK014913">
    <property type="protein sequence ID" value="DAD82180.1"/>
    <property type="molecule type" value="Genomic_DNA"/>
</dbReference>
<evidence type="ECO:0000256" key="1">
    <source>
        <dbReference type="SAM" id="Phobius"/>
    </source>
</evidence>